<sequence length="517" mass="59119">MLIHMSELSQNISDISPKKLALLSKLLREKGQNTLKTQVITPRKSELNYYPLSFSQRRLWFLSQLEEGSDAYNMPAALQLTGTIEITALEQTLREIVRRHEVLRTNFVAINGAPVQVINPARAMTLPLVNLQALPEVEQSTEVQRLAIAEGQRPFDLTKDPLLRVTLLRLNEKFHVLLVTMHHIISDGWSIGIFIQEFSILYKAFSKGAPSPLPDLPIQYADFACWQHQWLQTEVLETNLSYWKKQLANIPILELPTNRPRPAVQSFRGTRQFLHLPKTLTEELKALSHREQVTLFITMLTVFQILLHYYTGQNDIVVGTDVANRNHTDIEKVIGFFVNQLVLRTNLSGNPTFQELLTQTREVSLEAYTHQDLPFDKLVGALNLKRDISRTPLFQIKFVLQNTPISALEFSELNVSFLEVNYGTTKLDLLLDMEETEQGLVGALEYNTDLFEASTIARLLEHFEMLLHSVVTQPLNTRLNALEQILAEADRQKQLIKDKKLEEATAQKLNKAKRKSI</sequence>
<dbReference type="InterPro" id="IPR023213">
    <property type="entry name" value="CAT-like_dom_sf"/>
</dbReference>
<feature type="domain" description="Condensation" evidence="1">
    <location>
        <begin position="49"/>
        <end position="477"/>
    </location>
</feature>
<proteinExistence type="predicted"/>
<accession>A0A433UN67</accession>
<reference evidence="2" key="2">
    <citation type="journal article" date="2019" name="Genome Biol. Evol.">
        <title>Day and night: Metabolic profiles and evolutionary relationships of six axenic non-marine cyanobacteria.</title>
        <authorList>
            <person name="Will S.E."/>
            <person name="Henke P."/>
            <person name="Boedeker C."/>
            <person name="Huang S."/>
            <person name="Brinkmann H."/>
            <person name="Rohde M."/>
            <person name="Jarek M."/>
            <person name="Friedl T."/>
            <person name="Seufert S."/>
            <person name="Schumacher M."/>
            <person name="Overmann J."/>
            <person name="Neumann-Schaal M."/>
            <person name="Petersen J."/>
        </authorList>
    </citation>
    <scope>NUCLEOTIDE SEQUENCE [LARGE SCALE GENOMIC DNA]</scope>
    <source>
        <strain evidence="2">PCC 7102</strain>
    </source>
</reference>
<dbReference type="SUPFAM" id="SSF52777">
    <property type="entry name" value="CoA-dependent acyltransferases"/>
    <property type="match status" value="2"/>
</dbReference>
<dbReference type="PANTHER" id="PTHR45398">
    <property type="match status" value="1"/>
</dbReference>
<comment type="caution">
    <text evidence="2">The sequence shown here is derived from an EMBL/GenBank/DDBJ whole genome shotgun (WGS) entry which is preliminary data.</text>
</comment>
<dbReference type="Gene3D" id="3.30.559.30">
    <property type="entry name" value="Nonribosomal peptide synthetase, condensation domain"/>
    <property type="match status" value="1"/>
</dbReference>
<keyword evidence="3" id="KW-1185">Reference proteome</keyword>
<gene>
    <name evidence="2" type="ORF">DSM106972_090600</name>
</gene>
<dbReference type="Gene3D" id="3.30.559.10">
    <property type="entry name" value="Chloramphenicol acetyltransferase-like domain"/>
    <property type="match status" value="1"/>
</dbReference>
<evidence type="ECO:0000313" key="2">
    <source>
        <dbReference type="EMBL" id="RUS95284.1"/>
    </source>
</evidence>
<evidence type="ECO:0000313" key="3">
    <source>
        <dbReference type="Proteomes" id="UP000271624"/>
    </source>
</evidence>
<evidence type="ECO:0000259" key="1">
    <source>
        <dbReference type="Pfam" id="PF00668"/>
    </source>
</evidence>
<dbReference type="Pfam" id="PF00668">
    <property type="entry name" value="Condensation"/>
    <property type="match status" value="1"/>
</dbReference>
<dbReference type="GO" id="GO:0008610">
    <property type="term" value="P:lipid biosynthetic process"/>
    <property type="evidence" value="ECO:0007669"/>
    <property type="project" value="UniProtKB-ARBA"/>
</dbReference>
<dbReference type="InterPro" id="IPR001242">
    <property type="entry name" value="Condensation_dom"/>
</dbReference>
<dbReference type="CDD" id="cd19531">
    <property type="entry name" value="LCL_NRPS-like"/>
    <property type="match status" value="1"/>
</dbReference>
<dbReference type="PANTHER" id="PTHR45398:SF1">
    <property type="entry name" value="ENZYME, PUTATIVE (JCVI)-RELATED"/>
    <property type="match status" value="1"/>
</dbReference>
<dbReference type="AlphaFoldDB" id="A0A433UN67"/>
<protein>
    <recommendedName>
        <fullName evidence="1">Condensation domain-containing protein</fullName>
    </recommendedName>
</protein>
<dbReference type="Proteomes" id="UP000271624">
    <property type="component" value="Unassembled WGS sequence"/>
</dbReference>
<dbReference type="GO" id="GO:0003824">
    <property type="term" value="F:catalytic activity"/>
    <property type="evidence" value="ECO:0007669"/>
    <property type="project" value="InterPro"/>
</dbReference>
<reference evidence="2" key="1">
    <citation type="submission" date="2018-12" db="EMBL/GenBank/DDBJ databases">
        <authorList>
            <person name="Will S."/>
            <person name="Neumann-Schaal M."/>
            <person name="Henke P."/>
        </authorList>
    </citation>
    <scope>NUCLEOTIDE SEQUENCE</scope>
    <source>
        <strain evidence="2">PCC 7102</strain>
    </source>
</reference>
<name>A0A433UN67_9CYAN</name>
<organism evidence="2 3">
    <name type="scientific">Dulcicalothrix desertica PCC 7102</name>
    <dbReference type="NCBI Taxonomy" id="232991"/>
    <lineage>
        <taxon>Bacteria</taxon>
        <taxon>Bacillati</taxon>
        <taxon>Cyanobacteriota</taxon>
        <taxon>Cyanophyceae</taxon>
        <taxon>Nostocales</taxon>
        <taxon>Calotrichaceae</taxon>
        <taxon>Dulcicalothrix</taxon>
    </lineage>
</organism>
<dbReference type="FunFam" id="3.30.559.10:FF:000012">
    <property type="entry name" value="Non-ribosomal peptide synthetase"/>
    <property type="match status" value="1"/>
</dbReference>
<dbReference type="EMBL" id="RSCL01000042">
    <property type="protein sequence ID" value="RUS95284.1"/>
    <property type="molecule type" value="Genomic_DNA"/>
</dbReference>
<dbReference type="RefSeq" id="WP_233787570.1">
    <property type="nucleotide sequence ID" value="NZ_VLKB01000009.1"/>
</dbReference>